<name>A0A7Z2VM06_9BACL</name>
<dbReference type="PROSITE" id="PS00041">
    <property type="entry name" value="HTH_ARAC_FAMILY_1"/>
    <property type="match status" value="1"/>
</dbReference>
<dbReference type="Proteomes" id="UP000502248">
    <property type="component" value="Chromosome"/>
</dbReference>
<dbReference type="InterPro" id="IPR037923">
    <property type="entry name" value="HTH-like"/>
</dbReference>
<keyword evidence="3" id="KW-0804">Transcription</keyword>
<protein>
    <submittedName>
        <fullName evidence="5">AraC family transcriptional regulator</fullName>
    </submittedName>
</protein>
<gene>
    <name evidence="5" type="ORF">HH215_21000</name>
</gene>
<dbReference type="PANTHER" id="PTHR43280">
    <property type="entry name" value="ARAC-FAMILY TRANSCRIPTIONAL REGULATOR"/>
    <property type="match status" value="1"/>
</dbReference>
<dbReference type="AlphaFoldDB" id="A0A7Z2VM06"/>
<sequence length="293" mass="33641">MEWLEFTVPPLLQYIASGHTEFSVGDRHMSRRNIRVFDLLVVTQGCLYMGEEERQYEVSAGNALILRPDCHHYATDGCKERTDYYWLHFQPSGSWHATETIPPLQAPIPYDTWSESQKFDTSAFPLVLPQYTKLAQPGKLEEILDRIIALGPEAHLNASRFRQQILLQEALNLLSASIESQLSTPASACAEQAAAFLRCHYREEITAQALGESLNFHPVYVARCMKREYGQSPMDYLLRYRIEQSKLLLMQTDYPIARIAEEVGFNQAPYFSSCFLKTEGISPRQYRQRFSQG</sequence>
<dbReference type="SUPFAM" id="SSF51215">
    <property type="entry name" value="Regulatory protein AraC"/>
    <property type="match status" value="1"/>
</dbReference>
<dbReference type="GO" id="GO:0003700">
    <property type="term" value="F:DNA-binding transcription factor activity"/>
    <property type="evidence" value="ECO:0007669"/>
    <property type="project" value="InterPro"/>
</dbReference>
<dbReference type="PRINTS" id="PR00032">
    <property type="entry name" value="HTHARAC"/>
</dbReference>
<dbReference type="PROSITE" id="PS01124">
    <property type="entry name" value="HTH_ARAC_FAMILY_2"/>
    <property type="match status" value="1"/>
</dbReference>
<feature type="domain" description="HTH araC/xylS-type" evidence="4">
    <location>
        <begin position="191"/>
        <end position="289"/>
    </location>
</feature>
<dbReference type="InterPro" id="IPR009057">
    <property type="entry name" value="Homeodomain-like_sf"/>
</dbReference>
<accession>A0A7Z2VM06</accession>
<dbReference type="KEGG" id="cheb:HH215_21000"/>
<evidence type="ECO:0000256" key="1">
    <source>
        <dbReference type="ARBA" id="ARBA00023015"/>
    </source>
</evidence>
<proteinExistence type="predicted"/>
<dbReference type="Gene3D" id="1.10.10.60">
    <property type="entry name" value="Homeodomain-like"/>
    <property type="match status" value="2"/>
</dbReference>
<dbReference type="PANTHER" id="PTHR43280:SF2">
    <property type="entry name" value="HTH-TYPE TRANSCRIPTIONAL REGULATOR EXSA"/>
    <property type="match status" value="1"/>
</dbReference>
<reference evidence="5 6" key="1">
    <citation type="submission" date="2020-04" db="EMBL/GenBank/DDBJ databases">
        <title>Genome sequencing of novel species.</title>
        <authorList>
            <person name="Heo J."/>
            <person name="Kim S.-J."/>
            <person name="Kim J.-S."/>
            <person name="Hong S.-B."/>
            <person name="Kwon S.-W."/>
        </authorList>
    </citation>
    <scope>NUCLEOTIDE SEQUENCE [LARGE SCALE GENOMIC DNA]</scope>
    <source>
        <strain evidence="5 6">MFER-1</strain>
    </source>
</reference>
<dbReference type="SMART" id="SM00342">
    <property type="entry name" value="HTH_ARAC"/>
    <property type="match status" value="1"/>
</dbReference>
<evidence type="ECO:0000256" key="2">
    <source>
        <dbReference type="ARBA" id="ARBA00023125"/>
    </source>
</evidence>
<dbReference type="Gene3D" id="2.60.120.280">
    <property type="entry name" value="Regulatory protein AraC"/>
    <property type="match status" value="1"/>
</dbReference>
<dbReference type="SUPFAM" id="SSF46689">
    <property type="entry name" value="Homeodomain-like"/>
    <property type="match status" value="2"/>
</dbReference>
<dbReference type="Pfam" id="PF12833">
    <property type="entry name" value="HTH_18"/>
    <property type="match status" value="1"/>
</dbReference>
<keyword evidence="2" id="KW-0238">DNA-binding</keyword>
<keyword evidence="1" id="KW-0805">Transcription regulation</keyword>
<dbReference type="GO" id="GO:0043565">
    <property type="term" value="F:sequence-specific DNA binding"/>
    <property type="evidence" value="ECO:0007669"/>
    <property type="project" value="InterPro"/>
</dbReference>
<dbReference type="InterPro" id="IPR018060">
    <property type="entry name" value="HTH_AraC"/>
</dbReference>
<keyword evidence="6" id="KW-1185">Reference proteome</keyword>
<dbReference type="EMBL" id="CP051680">
    <property type="protein sequence ID" value="QJD85409.1"/>
    <property type="molecule type" value="Genomic_DNA"/>
</dbReference>
<evidence type="ECO:0000256" key="3">
    <source>
        <dbReference type="ARBA" id="ARBA00023163"/>
    </source>
</evidence>
<dbReference type="InterPro" id="IPR018062">
    <property type="entry name" value="HTH_AraC-typ_CS"/>
</dbReference>
<dbReference type="InterPro" id="IPR020449">
    <property type="entry name" value="Tscrpt_reg_AraC-type_HTH"/>
</dbReference>
<evidence type="ECO:0000259" key="4">
    <source>
        <dbReference type="PROSITE" id="PS01124"/>
    </source>
</evidence>
<evidence type="ECO:0000313" key="6">
    <source>
        <dbReference type="Proteomes" id="UP000502248"/>
    </source>
</evidence>
<dbReference type="Pfam" id="PF02311">
    <property type="entry name" value="AraC_binding"/>
    <property type="match status" value="1"/>
</dbReference>
<dbReference type="InterPro" id="IPR003313">
    <property type="entry name" value="AraC-bd"/>
</dbReference>
<evidence type="ECO:0000313" key="5">
    <source>
        <dbReference type="EMBL" id="QJD85409.1"/>
    </source>
</evidence>
<dbReference type="RefSeq" id="WP_169281671.1">
    <property type="nucleotide sequence ID" value="NZ_CP051680.1"/>
</dbReference>
<organism evidence="5 6">
    <name type="scientific">Cohnella herbarum</name>
    <dbReference type="NCBI Taxonomy" id="2728023"/>
    <lineage>
        <taxon>Bacteria</taxon>
        <taxon>Bacillati</taxon>
        <taxon>Bacillota</taxon>
        <taxon>Bacilli</taxon>
        <taxon>Bacillales</taxon>
        <taxon>Paenibacillaceae</taxon>
        <taxon>Cohnella</taxon>
    </lineage>
</organism>